<evidence type="ECO:0000313" key="16">
    <source>
        <dbReference type="Proteomes" id="UP000010305"/>
    </source>
</evidence>
<evidence type="ECO:0000256" key="1">
    <source>
        <dbReference type="ARBA" id="ARBA00022490"/>
    </source>
</evidence>
<keyword evidence="4 10" id="KW-0547">Nucleotide-binding</keyword>
<dbReference type="InterPro" id="IPR036615">
    <property type="entry name" value="Mur_ligase_C_dom_sf"/>
</dbReference>
<dbReference type="GO" id="GO:0051301">
    <property type="term" value="P:cell division"/>
    <property type="evidence" value="ECO:0007669"/>
    <property type="project" value="UniProtKB-KW"/>
</dbReference>
<comment type="function">
    <text evidence="10 11">Involved in cell wall formation. Catalyzes the final step in the synthesis of UDP-N-acetylmuramoyl-pentapeptide, the precursor of murein.</text>
</comment>
<dbReference type="EC" id="6.3.2.10" evidence="10 11"/>
<dbReference type="AlphaFoldDB" id="J5KDF1"/>
<dbReference type="Pfam" id="PF08245">
    <property type="entry name" value="Mur_ligase_M"/>
    <property type="match status" value="1"/>
</dbReference>
<comment type="subcellular location">
    <subcellularLocation>
        <location evidence="10 11">Cytoplasm</location>
    </subcellularLocation>
</comment>
<evidence type="ECO:0000256" key="7">
    <source>
        <dbReference type="ARBA" id="ARBA00022984"/>
    </source>
</evidence>
<evidence type="ECO:0000259" key="12">
    <source>
        <dbReference type="Pfam" id="PF01225"/>
    </source>
</evidence>
<dbReference type="InterPro" id="IPR000713">
    <property type="entry name" value="Mur_ligase_N"/>
</dbReference>
<evidence type="ECO:0000256" key="9">
    <source>
        <dbReference type="ARBA" id="ARBA00023316"/>
    </source>
</evidence>
<keyword evidence="5 10" id="KW-0067">ATP-binding</keyword>
<feature type="domain" description="Mur ligase C-terminal" evidence="13">
    <location>
        <begin position="326"/>
        <end position="437"/>
    </location>
</feature>
<dbReference type="Gene3D" id="3.40.1190.10">
    <property type="entry name" value="Mur-like, catalytic domain"/>
    <property type="match status" value="1"/>
</dbReference>
<dbReference type="SUPFAM" id="SSF53623">
    <property type="entry name" value="MurD-like peptide ligases, catalytic domain"/>
    <property type="match status" value="1"/>
</dbReference>
<keyword evidence="8 10" id="KW-0131">Cell cycle</keyword>
<dbReference type="Gene3D" id="3.40.1390.10">
    <property type="entry name" value="MurE/MurF, N-terminal domain"/>
    <property type="match status" value="1"/>
</dbReference>
<dbReference type="InterPro" id="IPR005863">
    <property type="entry name" value="UDP-N-AcMur_synth"/>
</dbReference>
<dbReference type="SUPFAM" id="SSF53244">
    <property type="entry name" value="MurD-like peptide ligases, peptide-binding domain"/>
    <property type="match status" value="1"/>
</dbReference>
<evidence type="ECO:0000313" key="15">
    <source>
        <dbReference type="EMBL" id="EJP71691.1"/>
    </source>
</evidence>
<feature type="binding site" evidence="10">
    <location>
        <begin position="110"/>
        <end position="116"/>
    </location>
    <ligand>
        <name>ATP</name>
        <dbReference type="ChEBI" id="CHEBI:30616"/>
    </ligand>
</feature>
<keyword evidence="7 10" id="KW-0573">Peptidoglycan synthesis</keyword>
<dbReference type="Pfam" id="PF02875">
    <property type="entry name" value="Mur_ligase_C"/>
    <property type="match status" value="1"/>
</dbReference>
<evidence type="ECO:0000256" key="6">
    <source>
        <dbReference type="ARBA" id="ARBA00022960"/>
    </source>
</evidence>
<accession>J5KDF1</accession>
<comment type="similarity">
    <text evidence="10">Belongs to the MurCDEF family. MurF subfamily.</text>
</comment>
<dbReference type="PANTHER" id="PTHR43024:SF1">
    <property type="entry name" value="UDP-N-ACETYLMURAMOYL-TRIPEPTIDE--D-ALANYL-D-ALANINE LIGASE"/>
    <property type="match status" value="1"/>
</dbReference>
<keyword evidence="6 10" id="KW-0133">Cell shape</keyword>
<dbReference type="InterPro" id="IPR051046">
    <property type="entry name" value="MurCDEF_CellWall_CoF430Synth"/>
</dbReference>
<keyword evidence="2 10" id="KW-0436">Ligase</keyword>
<comment type="catalytic activity">
    <reaction evidence="10 11">
        <text>D-alanyl-D-alanine + UDP-N-acetyl-alpha-D-muramoyl-L-alanyl-gamma-D-glutamyl-meso-2,6-diaminopimelate + ATP = UDP-N-acetyl-alpha-D-muramoyl-L-alanyl-gamma-D-glutamyl-meso-2,6-diaminopimeloyl-D-alanyl-D-alanine + ADP + phosphate + H(+)</text>
        <dbReference type="Rhea" id="RHEA:28374"/>
        <dbReference type="ChEBI" id="CHEBI:15378"/>
        <dbReference type="ChEBI" id="CHEBI:30616"/>
        <dbReference type="ChEBI" id="CHEBI:43474"/>
        <dbReference type="ChEBI" id="CHEBI:57822"/>
        <dbReference type="ChEBI" id="CHEBI:61386"/>
        <dbReference type="ChEBI" id="CHEBI:83905"/>
        <dbReference type="ChEBI" id="CHEBI:456216"/>
        <dbReference type="EC" id="6.3.2.10"/>
    </reaction>
</comment>
<dbReference type="GO" id="GO:0005524">
    <property type="term" value="F:ATP binding"/>
    <property type="evidence" value="ECO:0007669"/>
    <property type="project" value="UniProtKB-UniRule"/>
</dbReference>
<organism evidence="15 16">
    <name type="scientific">SAR86 cluster bacterium SAR86A</name>
    <dbReference type="NCBI Taxonomy" id="1123866"/>
    <lineage>
        <taxon>Bacteria</taxon>
        <taxon>Pseudomonadati</taxon>
        <taxon>Pseudomonadota</taxon>
        <taxon>Gammaproteobacteria</taxon>
        <taxon>SAR86 cluster</taxon>
    </lineage>
</organism>
<name>J5KDF1_9GAMM</name>
<evidence type="ECO:0000256" key="2">
    <source>
        <dbReference type="ARBA" id="ARBA00022598"/>
    </source>
</evidence>
<comment type="pathway">
    <text evidence="10 11">Cell wall biogenesis; peptidoglycan biosynthesis.</text>
</comment>
<dbReference type="Gene3D" id="3.90.190.20">
    <property type="entry name" value="Mur ligase, C-terminal domain"/>
    <property type="match status" value="1"/>
</dbReference>
<dbReference type="InterPro" id="IPR004101">
    <property type="entry name" value="Mur_ligase_C"/>
</dbReference>
<dbReference type="GO" id="GO:0047480">
    <property type="term" value="F:UDP-N-acetylmuramoyl-tripeptide-D-alanyl-D-alanine ligase activity"/>
    <property type="evidence" value="ECO:0007669"/>
    <property type="project" value="UniProtKB-UniRule"/>
</dbReference>
<dbReference type="EMBL" id="JH611156">
    <property type="protein sequence ID" value="EJP71691.1"/>
    <property type="molecule type" value="Genomic_DNA"/>
</dbReference>
<dbReference type="InterPro" id="IPR036565">
    <property type="entry name" value="Mur-like_cat_sf"/>
</dbReference>
<sequence length="447" mass="50127">MRFINNTSDLSKYLGIRIENQALIKKISTDTRTIKQGSLFIAIKGKNFNGNDYVQDAFKKGAVLALVDDLRFKDSKNKKIIYVKNTIESLTKIGKNIIKDFEGKVIAITGSNGKTSTTSIVADSLRKVSTTIENFNNEIGVPLSLINASPKSDYLVLEIGASKFNDIDHLSKILKPDIGIITNIGNSHLEELKNTNGVLRVKSEIITHIKKNGFLVVPNDNEKHLSFWKKVRKDINIVTFGKSKSADFYSYKADLNSDGANFYISSKNLVDSIKIKTTLEGEHNIMNILASCACHFCLNQDLDLFAKKINLNKLTIKRQRKTKWLNGSTLIDDTYNANPDSTKKSIDLLCNYNNKKKILILGDMLELGKFKKNLHKEIGIYAKQKGIDNFLGFGNLTKVAVDAFGKNGFFFNGEKDLKAYIKDNISSKDIILIKGSRGMKMERFIDV</sequence>
<evidence type="ECO:0000256" key="8">
    <source>
        <dbReference type="ARBA" id="ARBA00023306"/>
    </source>
</evidence>
<dbReference type="UniPathway" id="UPA00219"/>
<evidence type="ECO:0000256" key="10">
    <source>
        <dbReference type="HAMAP-Rule" id="MF_02019"/>
    </source>
</evidence>
<dbReference type="HOGENOM" id="CLU_031507_1_2_6"/>
<keyword evidence="1 10" id="KW-0963">Cytoplasm</keyword>
<dbReference type="Proteomes" id="UP000010305">
    <property type="component" value="Unassembled WGS sequence"/>
</dbReference>
<evidence type="ECO:0000256" key="3">
    <source>
        <dbReference type="ARBA" id="ARBA00022618"/>
    </source>
</evidence>
<dbReference type="STRING" id="1123866.NT01SARS_0167"/>
<protein>
    <recommendedName>
        <fullName evidence="10 11">UDP-N-acetylmuramoyl-tripeptide--D-alanyl-D-alanine ligase</fullName>
        <ecNumber evidence="10 11">6.3.2.10</ecNumber>
    </recommendedName>
    <alternativeName>
        <fullName evidence="10">D-alanyl-D-alanine-adding enzyme</fullName>
    </alternativeName>
</protein>
<dbReference type="SUPFAM" id="SSF63418">
    <property type="entry name" value="MurE/MurF N-terminal domain"/>
    <property type="match status" value="1"/>
</dbReference>
<evidence type="ECO:0000256" key="11">
    <source>
        <dbReference type="RuleBase" id="RU004136"/>
    </source>
</evidence>
<dbReference type="GO" id="GO:0008360">
    <property type="term" value="P:regulation of cell shape"/>
    <property type="evidence" value="ECO:0007669"/>
    <property type="project" value="UniProtKB-KW"/>
</dbReference>
<dbReference type="GO" id="GO:0005737">
    <property type="term" value="C:cytoplasm"/>
    <property type="evidence" value="ECO:0007669"/>
    <property type="project" value="UniProtKB-SubCell"/>
</dbReference>
<dbReference type="GO" id="GO:0008766">
    <property type="term" value="F:UDP-N-acetylmuramoylalanyl-D-glutamyl-2,6-diaminopimelate-D-alanyl-D-alanine ligase activity"/>
    <property type="evidence" value="ECO:0007669"/>
    <property type="project" value="RHEA"/>
</dbReference>
<dbReference type="GO" id="GO:0071555">
    <property type="term" value="P:cell wall organization"/>
    <property type="evidence" value="ECO:0007669"/>
    <property type="project" value="UniProtKB-KW"/>
</dbReference>
<dbReference type="GO" id="GO:0009252">
    <property type="term" value="P:peptidoglycan biosynthetic process"/>
    <property type="evidence" value="ECO:0007669"/>
    <property type="project" value="UniProtKB-UniRule"/>
</dbReference>
<dbReference type="InterPro" id="IPR013221">
    <property type="entry name" value="Mur_ligase_cen"/>
</dbReference>
<evidence type="ECO:0000256" key="5">
    <source>
        <dbReference type="ARBA" id="ARBA00022840"/>
    </source>
</evidence>
<evidence type="ECO:0000259" key="13">
    <source>
        <dbReference type="Pfam" id="PF02875"/>
    </source>
</evidence>
<keyword evidence="3 10" id="KW-0132">Cell division</keyword>
<reference evidence="15 16" key="1">
    <citation type="journal article" date="2012" name="ISME J.">
        <title>Genomic insights to SAR86, an abundant and uncultivated marine bacterial lineage.</title>
        <authorList>
            <person name="Dupont C.L."/>
            <person name="Rusch D.B."/>
            <person name="Yooseph S."/>
            <person name="Lombardo M.J."/>
            <person name="Richter R.A."/>
            <person name="Valas R."/>
            <person name="Novotny M."/>
            <person name="Yee-Greenbaum J."/>
            <person name="Selengut J.D."/>
            <person name="Haft D.H."/>
            <person name="Halpern A.L."/>
            <person name="Lasken R.S."/>
            <person name="Nealson K."/>
            <person name="Friedman R."/>
            <person name="Venter J.C."/>
        </authorList>
    </citation>
    <scope>NUCLEOTIDE SEQUENCE [LARGE SCALE GENOMIC DNA]</scope>
</reference>
<evidence type="ECO:0000259" key="14">
    <source>
        <dbReference type="Pfam" id="PF08245"/>
    </source>
</evidence>
<dbReference type="PANTHER" id="PTHR43024">
    <property type="entry name" value="UDP-N-ACETYLMURAMOYL-TRIPEPTIDE--D-ALANYL-D-ALANINE LIGASE"/>
    <property type="match status" value="1"/>
</dbReference>
<feature type="domain" description="Mur ligase central" evidence="14">
    <location>
        <begin position="108"/>
        <end position="294"/>
    </location>
</feature>
<dbReference type="HAMAP" id="MF_02019">
    <property type="entry name" value="MurF"/>
    <property type="match status" value="1"/>
</dbReference>
<dbReference type="NCBIfam" id="TIGR01143">
    <property type="entry name" value="murF"/>
    <property type="match status" value="1"/>
</dbReference>
<dbReference type="Pfam" id="PF01225">
    <property type="entry name" value="Mur_ligase"/>
    <property type="match status" value="1"/>
</dbReference>
<gene>
    <name evidence="10" type="primary">murF</name>
    <name evidence="15" type="ORF">NT01SARS_0167</name>
</gene>
<keyword evidence="9 10" id="KW-0961">Cell wall biogenesis/degradation</keyword>
<dbReference type="InterPro" id="IPR035911">
    <property type="entry name" value="MurE/MurF_N"/>
</dbReference>
<proteinExistence type="inferred from homology"/>
<feature type="domain" description="Mur ligase N-terminal catalytic" evidence="12">
    <location>
        <begin position="24"/>
        <end position="85"/>
    </location>
</feature>
<evidence type="ECO:0000256" key="4">
    <source>
        <dbReference type="ARBA" id="ARBA00022741"/>
    </source>
</evidence>